<dbReference type="EMBL" id="SHKM01000001">
    <property type="protein sequence ID" value="RZT89380.1"/>
    <property type="molecule type" value="Genomic_DNA"/>
</dbReference>
<comment type="caution">
    <text evidence="6">The sequence shown here is derived from an EMBL/GenBank/DDBJ whole genome shotgun (WGS) entry which is preliminary data.</text>
</comment>
<dbReference type="Gene3D" id="4.10.430.10">
    <property type="entry name" value="Histone-like protein H-NS, C-terminal domain"/>
    <property type="match status" value="1"/>
</dbReference>
<gene>
    <name evidence="6" type="ORF">EV678_0164</name>
</gene>
<reference evidence="6 7" key="1">
    <citation type="submission" date="2019-02" db="EMBL/GenBank/DDBJ databases">
        <title>Genomic Encyclopedia of Type Strains, Phase IV (KMG-IV): sequencing the most valuable type-strain genomes for metagenomic binning, comparative biology and taxonomic classification.</title>
        <authorList>
            <person name="Goeker M."/>
        </authorList>
    </citation>
    <scope>NUCLEOTIDE SEQUENCE [LARGE SCALE GENOMIC DNA]</scope>
    <source>
        <strain evidence="6 7">DSM 21223</strain>
    </source>
</reference>
<comment type="subcellular location">
    <subcellularLocation>
        <location evidence="1">Cytoplasm</location>
        <location evidence="1">Nucleoid</location>
    </subcellularLocation>
</comment>
<evidence type="ECO:0000313" key="6">
    <source>
        <dbReference type="EMBL" id="RZT89380.1"/>
    </source>
</evidence>
<keyword evidence="3" id="KW-0963">Cytoplasm</keyword>
<feature type="domain" description="DNA-binding protein H-NS-like C-terminal" evidence="5">
    <location>
        <begin position="60"/>
        <end position="105"/>
    </location>
</feature>
<evidence type="ECO:0000256" key="3">
    <source>
        <dbReference type="ARBA" id="ARBA00022490"/>
    </source>
</evidence>
<comment type="similarity">
    <text evidence="2">Belongs to the histone-like protein H-NS family.</text>
</comment>
<dbReference type="Proteomes" id="UP000292136">
    <property type="component" value="Unassembled WGS sequence"/>
</dbReference>
<proteinExistence type="inferred from homology"/>
<accession>A0ABY0IRH5</accession>
<dbReference type="InterPro" id="IPR027444">
    <property type="entry name" value="H-NS_C_dom"/>
</dbReference>
<dbReference type="SMART" id="SM00528">
    <property type="entry name" value="HNS"/>
    <property type="match status" value="1"/>
</dbReference>
<evidence type="ECO:0000313" key="7">
    <source>
        <dbReference type="Proteomes" id="UP000292136"/>
    </source>
</evidence>
<keyword evidence="7" id="KW-1185">Reference proteome</keyword>
<protein>
    <submittedName>
        <fullName evidence="6">DNA-binding protein H-NS</fullName>
    </submittedName>
</protein>
<organism evidence="6 7">
    <name type="scientific">Azospira oryzae</name>
    <dbReference type="NCBI Taxonomy" id="146939"/>
    <lineage>
        <taxon>Bacteria</taxon>
        <taxon>Pseudomonadati</taxon>
        <taxon>Pseudomonadota</taxon>
        <taxon>Betaproteobacteria</taxon>
        <taxon>Rhodocyclales</taxon>
        <taxon>Rhodocyclaceae</taxon>
        <taxon>Azospira</taxon>
    </lineage>
</organism>
<evidence type="ECO:0000256" key="2">
    <source>
        <dbReference type="ARBA" id="ARBA00010610"/>
    </source>
</evidence>
<dbReference type="GO" id="GO:0003677">
    <property type="term" value="F:DNA binding"/>
    <property type="evidence" value="ECO:0007669"/>
    <property type="project" value="UniProtKB-KW"/>
</dbReference>
<name>A0ABY0IRH5_9RHOO</name>
<dbReference type="RefSeq" id="WP_014237037.1">
    <property type="nucleotide sequence ID" value="NZ_SHKM01000001.1"/>
</dbReference>
<dbReference type="InterPro" id="IPR037150">
    <property type="entry name" value="H-NS_C_dom_sf"/>
</dbReference>
<dbReference type="Pfam" id="PF00816">
    <property type="entry name" value="Histone_HNS"/>
    <property type="match status" value="1"/>
</dbReference>
<dbReference type="PANTHER" id="PTHR38097:SF2">
    <property type="entry name" value="DNA-BINDING PROTEIN STPA"/>
    <property type="match status" value="1"/>
</dbReference>
<dbReference type="PANTHER" id="PTHR38097">
    <property type="match status" value="1"/>
</dbReference>
<dbReference type="SUPFAM" id="SSF81273">
    <property type="entry name" value="H-NS histone-like proteins"/>
    <property type="match status" value="1"/>
</dbReference>
<evidence type="ECO:0000256" key="4">
    <source>
        <dbReference type="ARBA" id="ARBA00023125"/>
    </source>
</evidence>
<evidence type="ECO:0000259" key="5">
    <source>
        <dbReference type="SMART" id="SM00528"/>
    </source>
</evidence>
<evidence type="ECO:0000256" key="1">
    <source>
        <dbReference type="ARBA" id="ARBA00004453"/>
    </source>
</evidence>
<keyword evidence="4 6" id="KW-0238">DNA-binding</keyword>
<sequence length="105" mass="11976">MDISSLSLAELKLLQQQIPLEIKKREVQEKEKVLNELKLIAESRGFSLDQLLKGGEKGKAKSGRSVQVKYRHPQNADLAWTGRGRKPQWVQEWLNGGRKIEELAV</sequence>